<dbReference type="PANTHER" id="PTHR28593:SF3">
    <property type="entry name" value="METEORIN-LIKE PROTEIN"/>
    <property type="match status" value="1"/>
</dbReference>
<dbReference type="GO" id="GO:0005179">
    <property type="term" value="F:hormone activity"/>
    <property type="evidence" value="ECO:0007669"/>
    <property type="project" value="TreeGrafter"/>
</dbReference>
<evidence type="ECO:0000256" key="2">
    <source>
        <dbReference type="ARBA" id="ARBA00005669"/>
    </source>
</evidence>
<evidence type="ECO:0000256" key="4">
    <source>
        <dbReference type="ARBA" id="ARBA00022729"/>
    </source>
</evidence>
<feature type="chain" id="PRO_5017984562" description="Meteorin-like protein" evidence="6">
    <location>
        <begin position="24"/>
        <end position="292"/>
    </location>
</feature>
<evidence type="ECO:0000256" key="5">
    <source>
        <dbReference type="ARBA" id="ARBA00023157"/>
    </source>
</evidence>
<protein>
    <recommendedName>
        <fullName evidence="9">Meteorin-like protein</fullName>
    </recommendedName>
</protein>
<comment type="subcellular location">
    <subcellularLocation>
        <location evidence="1">Secreted</location>
    </subcellularLocation>
</comment>
<dbReference type="InterPro" id="IPR051998">
    <property type="entry name" value="Meteorin-like"/>
</dbReference>
<feature type="signal peptide" evidence="6">
    <location>
        <begin position="1"/>
        <end position="23"/>
    </location>
</feature>
<gene>
    <name evidence="7" type="ORF">DMN91_009699</name>
</gene>
<proteinExistence type="inferred from homology"/>
<evidence type="ECO:0000256" key="1">
    <source>
        <dbReference type="ARBA" id="ARBA00004613"/>
    </source>
</evidence>
<keyword evidence="5" id="KW-1015">Disulfide bond</keyword>
<evidence type="ECO:0000313" key="7">
    <source>
        <dbReference type="EMBL" id="RLU17464.1"/>
    </source>
</evidence>
<dbReference type="PANTHER" id="PTHR28593">
    <property type="entry name" value="METEORIN-LIKE PROTEIN"/>
    <property type="match status" value="1"/>
</dbReference>
<evidence type="ECO:0008006" key="9">
    <source>
        <dbReference type="Google" id="ProtNLM"/>
    </source>
</evidence>
<dbReference type="Proteomes" id="UP000279307">
    <property type="component" value="Chromosome 10"/>
</dbReference>
<organism evidence="7 8">
    <name type="scientific">Ooceraea biroi</name>
    <name type="common">Clonal raider ant</name>
    <name type="synonym">Cerapachys biroi</name>
    <dbReference type="NCBI Taxonomy" id="2015173"/>
    <lineage>
        <taxon>Eukaryota</taxon>
        <taxon>Metazoa</taxon>
        <taxon>Ecdysozoa</taxon>
        <taxon>Arthropoda</taxon>
        <taxon>Hexapoda</taxon>
        <taxon>Insecta</taxon>
        <taxon>Pterygota</taxon>
        <taxon>Neoptera</taxon>
        <taxon>Endopterygota</taxon>
        <taxon>Hymenoptera</taxon>
        <taxon>Apocrita</taxon>
        <taxon>Aculeata</taxon>
        <taxon>Formicoidea</taxon>
        <taxon>Formicidae</taxon>
        <taxon>Dorylinae</taxon>
        <taxon>Ooceraea</taxon>
    </lineage>
</organism>
<dbReference type="OrthoDB" id="6092325at2759"/>
<dbReference type="GO" id="GO:0005615">
    <property type="term" value="C:extracellular space"/>
    <property type="evidence" value="ECO:0007669"/>
    <property type="project" value="TreeGrafter"/>
</dbReference>
<evidence type="ECO:0000256" key="3">
    <source>
        <dbReference type="ARBA" id="ARBA00022525"/>
    </source>
</evidence>
<accession>A0A3L8DAV8</accession>
<reference evidence="7 8" key="1">
    <citation type="journal article" date="2018" name="Genome Res.">
        <title>The genomic architecture and molecular evolution of ant odorant receptors.</title>
        <authorList>
            <person name="McKenzie S.K."/>
            <person name="Kronauer D.J.C."/>
        </authorList>
    </citation>
    <scope>NUCLEOTIDE SEQUENCE [LARGE SCALE GENOMIC DNA]</scope>
    <source>
        <strain evidence="7">Clonal line C1</strain>
    </source>
</reference>
<comment type="caution">
    <text evidence="7">The sequence shown here is derived from an EMBL/GenBank/DDBJ whole genome shotgun (WGS) entry which is preliminary data.</text>
</comment>
<evidence type="ECO:0000313" key="8">
    <source>
        <dbReference type="Proteomes" id="UP000279307"/>
    </source>
</evidence>
<comment type="similarity">
    <text evidence="2">Belongs to the meteorin family.</text>
</comment>
<keyword evidence="3" id="KW-0964">Secreted</keyword>
<name>A0A3L8DAV8_OOCBI</name>
<dbReference type="EMBL" id="QOIP01000010">
    <property type="protein sequence ID" value="RLU17464.1"/>
    <property type="molecule type" value="Genomic_DNA"/>
</dbReference>
<evidence type="ECO:0000256" key="6">
    <source>
        <dbReference type="SAM" id="SignalP"/>
    </source>
</evidence>
<dbReference type="AlphaFoldDB" id="A0A3L8DAV8"/>
<keyword evidence="4 6" id="KW-0732">Signal</keyword>
<sequence>MHTGKMIRATIAALVLVSVSISAFEHDAVDQCDWFGSGDGGDGSVRSVYLRCSRGMVQWRYPRGALRILLSLPSNSVFGNRDFRTCLKISGPVRVFLESNGKLMRLYSPFDGKHELSHRCFRSRKHVTALFMEAEDNNSFKNIQVKLQYNLEPTSLKGGVLHIPDEEEECRPCTTEELAKAYCESDLVARGTLTAVQQQYVDTEAAELTFRITRVLRQVAQETEGNETVDVATLKSVRVRVPAVCDARHGRGEFAIMAKRRFEDFVLVCAPRLEEWAQAVREMSSAPCVLNS</sequence>